<dbReference type="Proteomes" id="UP001055439">
    <property type="component" value="Chromosome 4"/>
</dbReference>
<sequence length="72" mass="8291">MAVGPTWRLTSTWSPAGIDFSGWVAFHEDMSSEPETCRMKPCVHVSPKSYECWRTIKFCSPVFMFSFISLHK</sequence>
<dbReference type="EMBL" id="CP097506">
    <property type="protein sequence ID" value="URD96648.1"/>
    <property type="molecule type" value="Genomic_DNA"/>
</dbReference>
<evidence type="ECO:0000313" key="2">
    <source>
        <dbReference type="Proteomes" id="UP001055439"/>
    </source>
</evidence>
<reference evidence="1" key="1">
    <citation type="submission" date="2022-05" db="EMBL/GenBank/DDBJ databases">
        <title>The Musa troglodytarum L. genome provides insights into the mechanism of non-climacteric behaviour and enrichment of carotenoids.</title>
        <authorList>
            <person name="Wang J."/>
        </authorList>
    </citation>
    <scope>NUCLEOTIDE SEQUENCE</scope>
    <source>
        <tissue evidence="1">Leaf</tissue>
    </source>
</reference>
<proteinExistence type="predicted"/>
<dbReference type="AlphaFoldDB" id="A0A9E7FMK9"/>
<name>A0A9E7FMK9_9LILI</name>
<keyword evidence="2" id="KW-1185">Reference proteome</keyword>
<accession>A0A9E7FMK9</accession>
<protein>
    <submittedName>
        <fullName evidence="1">Uncharacterized protein</fullName>
    </submittedName>
</protein>
<evidence type="ECO:0000313" key="1">
    <source>
        <dbReference type="EMBL" id="URD96648.1"/>
    </source>
</evidence>
<gene>
    <name evidence="1" type="ORF">MUK42_36577</name>
</gene>
<organism evidence="1 2">
    <name type="scientific">Musa troglodytarum</name>
    <name type="common">fe'i banana</name>
    <dbReference type="NCBI Taxonomy" id="320322"/>
    <lineage>
        <taxon>Eukaryota</taxon>
        <taxon>Viridiplantae</taxon>
        <taxon>Streptophyta</taxon>
        <taxon>Embryophyta</taxon>
        <taxon>Tracheophyta</taxon>
        <taxon>Spermatophyta</taxon>
        <taxon>Magnoliopsida</taxon>
        <taxon>Liliopsida</taxon>
        <taxon>Zingiberales</taxon>
        <taxon>Musaceae</taxon>
        <taxon>Musa</taxon>
    </lineage>
</organism>